<reference evidence="1 2" key="1">
    <citation type="submission" date="2024-04" db="EMBL/GenBank/DDBJ databases">
        <authorList>
            <person name="Wu Y.S."/>
            <person name="Zhang L."/>
        </authorList>
    </citation>
    <scope>NUCLEOTIDE SEQUENCE [LARGE SCALE GENOMIC DNA]</scope>
    <source>
        <strain evidence="1 2">KG-01</strain>
    </source>
</reference>
<evidence type="ECO:0000313" key="2">
    <source>
        <dbReference type="Proteomes" id="UP001398420"/>
    </source>
</evidence>
<dbReference type="Proteomes" id="UP001398420">
    <property type="component" value="Unassembled WGS sequence"/>
</dbReference>
<keyword evidence="2" id="KW-1185">Reference proteome</keyword>
<proteinExistence type="predicted"/>
<dbReference type="EMBL" id="JBCEWA010000004">
    <property type="protein sequence ID" value="MEL5988086.1"/>
    <property type="molecule type" value="Genomic_DNA"/>
</dbReference>
<sequence length="47" mass="5369">MNHSFQTDDGIAVLLSHDQLTRGSSLEQVQEMSESKVWGNEWLYITS</sequence>
<name>A0ABU9LNW7_9BACL</name>
<dbReference type="RefSeq" id="WP_165442675.1">
    <property type="nucleotide sequence ID" value="NZ_JBANCH010000002.1"/>
</dbReference>
<comment type="caution">
    <text evidence="1">The sequence shown here is derived from an EMBL/GenBank/DDBJ whole genome shotgun (WGS) entry which is preliminary data.</text>
</comment>
<accession>A0ABU9LNW7</accession>
<gene>
    <name evidence="1" type="ORF">AAF454_06610</name>
</gene>
<evidence type="ECO:0000313" key="1">
    <source>
        <dbReference type="EMBL" id="MEL5988086.1"/>
    </source>
</evidence>
<protein>
    <submittedName>
        <fullName evidence="1">Uncharacterized protein</fullName>
    </submittedName>
</protein>
<organism evidence="1 2">
    <name type="scientific">Kurthia gibsonii</name>
    <dbReference type="NCBI Taxonomy" id="33946"/>
    <lineage>
        <taxon>Bacteria</taxon>
        <taxon>Bacillati</taxon>
        <taxon>Bacillota</taxon>
        <taxon>Bacilli</taxon>
        <taxon>Bacillales</taxon>
        <taxon>Caryophanaceae</taxon>
        <taxon>Kurthia</taxon>
    </lineage>
</organism>